<evidence type="ECO:0000313" key="3">
    <source>
        <dbReference type="Proteomes" id="UP001408356"/>
    </source>
</evidence>
<dbReference type="PANTHER" id="PTHR24216">
    <property type="entry name" value="PAXILLIN-RELATED"/>
    <property type="match status" value="1"/>
</dbReference>
<gene>
    <name evidence="2" type="ORF">SUNI508_08719</name>
</gene>
<feature type="compositionally biased region" description="Polar residues" evidence="1">
    <location>
        <begin position="1"/>
        <end position="30"/>
    </location>
</feature>
<feature type="compositionally biased region" description="Pro residues" evidence="1">
    <location>
        <begin position="191"/>
        <end position="206"/>
    </location>
</feature>
<feature type="compositionally biased region" description="Low complexity" evidence="1">
    <location>
        <begin position="32"/>
        <end position="62"/>
    </location>
</feature>
<evidence type="ECO:0000313" key="2">
    <source>
        <dbReference type="EMBL" id="KAK9417568.1"/>
    </source>
</evidence>
<feature type="region of interest" description="Disordered" evidence="1">
    <location>
        <begin position="1"/>
        <end position="118"/>
    </location>
</feature>
<dbReference type="PANTHER" id="PTHR24216:SF65">
    <property type="entry name" value="PAXILLIN-LIKE PROTEIN 1"/>
    <property type="match status" value="1"/>
</dbReference>
<protein>
    <submittedName>
        <fullName evidence="2">Uncharacterized protein</fullName>
    </submittedName>
</protein>
<dbReference type="EMBL" id="JARVKF010000397">
    <property type="protein sequence ID" value="KAK9417568.1"/>
    <property type="molecule type" value="Genomic_DNA"/>
</dbReference>
<proteinExistence type="predicted"/>
<feature type="compositionally biased region" description="Polar residues" evidence="1">
    <location>
        <begin position="329"/>
        <end position="339"/>
    </location>
</feature>
<feature type="compositionally biased region" description="Pro residues" evidence="1">
    <location>
        <begin position="96"/>
        <end position="110"/>
    </location>
</feature>
<organism evidence="2 3">
    <name type="scientific">Seiridium unicorne</name>
    <dbReference type="NCBI Taxonomy" id="138068"/>
    <lineage>
        <taxon>Eukaryota</taxon>
        <taxon>Fungi</taxon>
        <taxon>Dikarya</taxon>
        <taxon>Ascomycota</taxon>
        <taxon>Pezizomycotina</taxon>
        <taxon>Sordariomycetes</taxon>
        <taxon>Xylariomycetidae</taxon>
        <taxon>Amphisphaeriales</taxon>
        <taxon>Sporocadaceae</taxon>
        <taxon>Seiridium</taxon>
    </lineage>
</organism>
<keyword evidence="3" id="KW-1185">Reference proteome</keyword>
<accession>A0ABR2USW8</accession>
<feature type="region of interest" description="Disordered" evidence="1">
    <location>
        <begin position="263"/>
        <end position="359"/>
    </location>
</feature>
<name>A0ABR2USW8_9PEZI</name>
<feature type="region of interest" description="Disordered" evidence="1">
    <location>
        <begin position="158"/>
        <end position="216"/>
    </location>
</feature>
<evidence type="ECO:0000256" key="1">
    <source>
        <dbReference type="SAM" id="MobiDB-lite"/>
    </source>
</evidence>
<sequence>MFNPTSPNRRPASSSTKVPARCNNNSTGASIATDDAAAAQAANPQANAETSSSAPAAAPTPSGTNENPRSAHPGRGINNLLPRSQLGFPTTFASSPSPPSSPLPPTPPNSPSDSSVEYFPQYSQLPSADRVSGSHQSPAFDNHLFFFFGITDSVHHSKMPTRKHRAARGGAAAPKKKGRVNQLRAEAGAEPAPPPQEQKAPAPAPAPETTTSRQEELTRYIRSLPTARLQMNPPWATIPRTNLTYDMNPGDNYFNSTHIPIPIPIRTPTPTPITAKTTSTKRRARVNTGTMSNDNTMLPGGEDAMDLTMDNAPQANPGSQAGGGRRNTRSQARPPTSNVHPPAPVTTPSQAGGATNKRKNVIVDDDGVVHTFLEGVNYSENFDDWPANAYTSLEEYITNQGVWDEPDRLFMMGVQAGIGMGIHAHKGILTSELESTGKLWAKKVVFPGSDMSDKGHADSIRATTAFEILAGMSAANEYIATRNEIEAHAKEIALIRDQAVRQTPTGPGGARGLDPNHARGLAPSPVVMQRSWPTHQGSNIPNETADLTAMAGTPTIGGLDVSRVDGFAGALANSVQQPAPRHVVPASRQPASNVNTGNNSYAVPNVPLHGFVHPDYRAQASGYGVPVPNTVFTDPRHPPMPRVSAPTLSETQNGRAVIKLFQGEKNQPK</sequence>
<feature type="compositionally biased region" description="Polar residues" evidence="1">
    <location>
        <begin position="287"/>
        <end position="296"/>
    </location>
</feature>
<comment type="caution">
    <text evidence="2">The sequence shown here is derived from an EMBL/GenBank/DDBJ whole genome shotgun (WGS) entry which is preliminary data.</text>
</comment>
<dbReference type="Proteomes" id="UP001408356">
    <property type="component" value="Unassembled WGS sequence"/>
</dbReference>
<reference evidence="2 3" key="1">
    <citation type="journal article" date="2024" name="J. Plant Pathol.">
        <title>Sequence and assembly of the genome of Seiridium unicorne, isolate CBS 538.82, causal agent of cypress canker disease.</title>
        <authorList>
            <person name="Scali E."/>
            <person name="Rocca G.D."/>
            <person name="Danti R."/>
            <person name="Garbelotto M."/>
            <person name="Barberini S."/>
            <person name="Baroncelli R."/>
            <person name="Emiliani G."/>
        </authorList>
    </citation>
    <scope>NUCLEOTIDE SEQUENCE [LARGE SCALE GENOMIC DNA]</scope>
    <source>
        <strain evidence="2 3">BM-138-508</strain>
    </source>
</reference>
<feature type="compositionally biased region" description="Basic residues" evidence="1">
    <location>
        <begin position="158"/>
        <end position="167"/>
    </location>
</feature>